<feature type="compositionally biased region" description="Gly residues" evidence="1">
    <location>
        <begin position="338"/>
        <end position="348"/>
    </location>
</feature>
<organism evidence="2 3">
    <name type="scientific">Halorussus limi</name>
    <dbReference type="NCBI Taxonomy" id="2938695"/>
    <lineage>
        <taxon>Archaea</taxon>
        <taxon>Methanobacteriati</taxon>
        <taxon>Methanobacteriota</taxon>
        <taxon>Stenosarchaea group</taxon>
        <taxon>Halobacteria</taxon>
        <taxon>Halobacteriales</taxon>
        <taxon>Haladaptataceae</taxon>
        <taxon>Halorussus</taxon>
    </lineage>
</organism>
<dbReference type="RefSeq" id="WP_248651474.1">
    <property type="nucleotide sequence ID" value="NZ_CP096659.1"/>
</dbReference>
<evidence type="ECO:0000313" key="2">
    <source>
        <dbReference type="EMBL" id="UPV75432.1"/>
    </source>
</evidence>
<keyword evidence="3" id="KW-1185">Reference proteome</keyword>
<reference evidence="2 3" key="1">
    <citation type="submission" date="2022-04" db="EMBL/GenBank/DDBJ databases">
        <title>Diverse halophilic archaea isolated from saline environments.</title>
        <authorList>
            <person name="Cui H.-L."/>
        </authorList>
    </citation>
    <scope>NUCLEOTIDE SEQUENCE [LARGE SCALE GENOMIC DNA]</scope>
    <source>
        <strain evidence="2 3">XZYJT49</strain>
    </source>
</reference>
<feature type="region of interest" description="Disordered" evidence="1">
    <location>
        <begin position="238"/>
        <end position="348"/>
    </location>
</feature>
<protein>
    <submittedName>
        <fullName evidence="2">Uncharacterized protein</fullName>
    </submittedName>
</protein>
<evidence type="ECO:0000256" key="1">
    <source>
        <dbReference type="SAM" id="MobiDB-lite"/>
    </source>
</evidence>
<accession>A0A8U0HWF3</accession>
<dbReference type="EMBL" id="CP096659">
    <property type="protein sequence ID" value="UPV75432.1"/>
    <property type="molecule type" value="Genomic_DNA"/>
</dbReference>
<dbReference type="Proteomes" id="UP000830729">
    <property type="component" value="Chromosome"/>
</dbReference>
<dbReference type="GeneID" id="72184538"/>
<proteinExistence type="predicted"/>
<evidence type="ECO:0000313" key="3">
    <source>
        <dbReference type="Proteomes" id="UP000830729"/>
    </source>
</evidence>
<sequence>MNSKHRTLAVALVGALLLSSAATAGAASSATASETANSLSVTVEQAENDGATVTITQNGSAVENATVTVGVADENVTYAGAGDYATDANGTVELPEPAENVTVAVTAEKGNATGTTTVTLTTAPESDEPLSGSLAVSVDQTDGATVTVSHNGSAVENAAVTVGVTDENATYDGAGNYTTDANGTVDLPAPSENVTVEITAEKGNATGTATATLTVSESEKSGSFGDLVSSFVHEMMNAGDDGGPIGQVISDFVTENNPGNADEKRPDHAGKPDDAGKSGDKGKPDDAGKSGDKGKHDAGTQNGTDGDDSQGPPEGAGNDDGSTSEDGSGGDDSEKGNNGNGKSKGNGK</sequence>
<gene>
    <name evidence="2" type="ORF">M0R89_05025</name>
</gene>
<name>A0A8U0HWF3_9EURY</name>
<dbReference type="AlphaFoldDB" id="A0A8U0HWF3"/>
<feature type="compositionally biased region" description="Basic and acidic residues" evidence="1">
    <location>
        <begin position="261"/>
        <end position="298"/>
    </location>
</feature>
<dbReference type="KEGG" id="halx:M0R89_05025"/>